<dbReference type="RefSeq" id="WP_109967227.1">
    <property type="nucleotide sequence ID" value="NZ_CP176093.1"/>
</dbReference>
<feature type="transmembrane region" description="Helical" evidence="7">
    <location>
        <begin position="426"/>
        <end position="448"/>
    </location>
</feature>
<dbReference type="GeneID" id="97549290"/>
<feature type="transmembrane region" description="Helical" evidence="7">
    <location>
        <begin position="53"/>
        <end position="76"/>
    </location>
</feature>
<evidence type="ECO:0000256" key="7">
    <source>
        <dbReference type="SAM" id="Phobius"/>
    </source>
</evidence>
<feature type="transmembrane region" description="Helical" evidence="7">
    <location>
        <begin position="322"/>
        <end position="349"/>
    </location>
</feature>
<feature type="transmembrane region" description="Helical" evidence="7">
    <location>
        <begin position="355"/>
        <end position="376"/>
    </location>
</feature>
<keyword evidence="3" id="KW-1003">Cell membrane</keyword>
<evidence type="ECO:0000256" key="3">
    <source>
        <dbReference type="ARBA" id="ARBA00022475"/>
    </source>
</evidence>
<sequence>MNNSQETEGVNLLKGDPKVAILKLSIPMIIAMLLMSTYNLVNAVWVAGLGSDALAAVGFITPLFMVLIGLGNGLGAGATSVIARRIGAGDRNGANGAAMQAILLVLGISVVITVLLIALARPLMILFGAGKTVDLAVEYGNIVFAGTVLILFTNVVYAILRAEGDTKRTMYVMGASSILNIILDPILIYYFKMGIAGAAWGMIVSLLLVTVVLLYWFLIKKDTYVNLSWKVNLKEPRNIRDILGVGLPASCEFFLMSFLAIFINAMLVMVSGTDAVAVYTAGWRVVFFAIIPLVAISTSVVSVTGAAYGGRHFEKFPVIHSFSIILGIGIAIAISILTWLFASQISFIFTYSAEGAHLAPAIASFLATMCIFYPFVPPGIMSSSIFQGTGRGISSLILNVLRNMVFMATSAYLLGVVFGLGEHGVWYGIVIGDILGGIVGFIWVRIYISRLMRYA</sequence>
<feature type="transmembrane region" description="Helical" evidence="7">
    <location>
        <begin position="21"/>
        <end position="41"/>
    </location>
</feature>
<evidence type="ECO:0000256" key="5">
    <source>
        <dbReference type="ARBA" id="ARBA00022989"/>
    </source>
</evidence>
<feature type="transmembrane region" description="Helical" evidence="7">
    <location>
        <begin position="285"/>
        <end position="310"/>
    </location>
</feature>
<dbReference type="GO" id="GO:0015297">
    <property type="term" value="F:antiporter activity"/>
    <property type="evidence" value="ECO:0007669"/>
    <property type="project" value="InterPro"/>
</dbReference>
<dbReference type="Proteomes" id="UP000245657">
    <property type="component" value="Unassembled WGS sequence"/>
</dbReference>
<evidence type="ECO:0000313" key="9">
    <source>
        <dbReference type="Proteomes" id="UP000245657"/>
    </source>
</evidence>
<dbReference type="InterPro" id="IPR048279">
    <property type="entry name" value="MdtK-like"/>
</dbReference>
<dbReference type="OrthoDB" id="214119at2157"/>
<keyword evidence="4 7" id="KW-0812">Transmembrane</keyword>
<name>A0A2V2NBV6_9EURY</name>
<feature type="transmembrane region" description="Helical" evidence="7">
    <location>
        <begin position="396"/>
        <end position="420"/>
    </location>
</feature>
<feature type="transmembrane region" description="Helical" evidence="7">
    <location>
        <begin position="197"/>
        <end position="218"/>
    </location>
</feature>
<feature type="transmembrane region" description="Helical" evidence="7">
    <location>
        <begin position="172"/>
        <end position="191"/>
    </location>
</feature>
<keyword evidence="6 7" id="KW-0472">Membrane</keyword>
<keyword evidence="5 7" id="KW-1133">Transmembrane helix</keyword>
<dbReference type="EMBL" id="QGMY01000002">
    <property type="protein sequence ID" value="PWR73948.1"/>
    <property type="molecule type" value="Genomic_DNA"/>
</dbReference>
<dbReference type="PANTHER" id="PTHR43549">
    <property type="entry name" value="MULTIDRUG RESISTANCE PROTEIN YPNP-RELATED"/>
    <property type="match status" value="1"/>
</dbReference>
<dbReference type="GO" id="GO:0042910">
    <property type="term" value="F:xenobiotic transmembrane transporter activity"/>
    <property type="evidence" value="ECO:0007669"/>
    <property type="project" value="InterPro"/>
</dbReference>
<dbReference type="PIRSF" id="PIRSF006603">
    <property type="entry name" value="DinF"/>
    <property type="match status" value="1"/>
</dbReference>
<dbReference type="AlphaFoldDB" id="A0A2V2NBV6"/>
<dbReference type="PANTHER" id="PTHR43549:SF2">
    <property type="entry name" value="MULTIDRUG RESISTANCE PROTEIN NORM-RELATED"/>
    <property type="match status" value="1"/>
</dbReference>
<protein>
    <submittedName>
        <fullName evidence="8">MATE family efflux transporter</fullName>
    </submittedName>
</protein>
<dbReference type="CDD" id="cd13147">
    <property type="entry name" value="MATE_MJ0709_like"/>
    <property type="match status" value="1"/>
</dbReference>
<proteinExistence type="predicted"/>
<evidence type="ECO:0000256" key="6">
    <source>
        <dbReference type="ARBA" id="ARBA00023136"/>
    </source>
</evidence>
<organism evidence="8 9">
    <name type="scientific">Methanospirillum lacunae</name>
    <dbReference type="NCBI Taxonomy" id="668570"/>
    <lineage>
        <taxon>Archaea</taxon>
        <taxon>Methanobacteriati</taxon>
        <taxon>Methanobacteriota</taxon>
        <taxon>Stenosarchaea group</taxon>
        <taxon>Methanomicrobia</taxon>
        <taxon>Methanomicrobiales</taxon>
        <taxon>Methanospirillaceae</taxon>
        <taxon>Methanospirillum</taxon>
    </lineage>
</organism>
<evidence type="ECO:0000256" key="1">
    <source>
        <dbReference type="ARBA" id="ARBA00004651"/>
    </source>
</evidence>
<evidence type="ECO:0000313" key="8">
    <source>
        <dbReference type="EMBL" id="PWR73948.1"/>
    </source>
</evidence>
<dbReference type="InterPro" id="IPR002528">
    <property type="entry name" value="MATE_fam"/>
</dbReference>
<gene>
    <name evidence="8" type="ORF">DK846_01930</name>
</gene>
<dbReference type="GO" id="GO:0005886">
    <property type="term" value="C:plasma membrane"/>
    <property type="evidence" value="ECO:0007669"/>
    <property type="project" value="UniProtKB-SubCell"/>
</dbReference>
<comment type="subcellular location">
    <subcellularLocation>
        <location evidence="1">Cell membrane</location>
        <topology evidence="1">Multi-pass membrane protein</topology>
    </subcellularLocation>
</comment>
<keyword evidence="2" id="KW-0813">Transport</keyword>
<reference evidence="8 9" key="1">
    <citation type="submission" date="2018-05" db="EMBL/GenBank/DDBJ databases">
        <title>Draft genome of Methanospirillum lacunae Ki8-1.</title>
        <authorList>
            <person name="Dueholm M.S."/>
            <person name="Nielsen P.H."/>
            <person name="Bakmann L.F."/>
            <person name="Otzen D.E."/>
        </authorList>
    </citation>
    <scope>NUCLEOTIDE SEQUENCE [LARGE SCALE GENOMIC DNA]</scope>
    <source>
        <strain evidence="8 9">Ki8-1</strain>
    </source>
</reference>
<evidence type="ECO:0000256" key="2">
    <source>
        <dbReference type="ARBA" id="ARBA00022448"/>
    </source>
</evidence>
<comment type="caution">
    <text evidence="8">The sequence shown here is derived from an EMBL/GenBank/DDBJ whole genome shotgun (WGS) entry which is preliminary data.</text>
</comment>
<evidence type="ECO:0000256" key="4">
    <source>
        <dbReference type="ARBA" id="ARBA00022692"/>
    </source>
</evidence>
<feature type="transmembrane region" description="Helical" evidence="7">
    <location>
        <begin position="239"/>
        <end position="265"/>
    </location>
</feature>
<accession>A0A2V2NBV6</accession>
<feature type="transmembrane region" description="Helical" evidence="7">
    <location>
        <begin position="97"/>
        <end position="119"/>
    </location>
</feature>
<feature type="transmembrane region" description="Helical" evidence="7">
    <location>
        <begin position="139"/>
        <end position="160"/>
    </location>
</feature>
<dbReference type="NCBIfam" id="TIGR00797">
    <property type="entry name" value="matE"/>
    <property type="match status" value="1"/>
</dbReference>
<dbReference type="Pfam" id="PF01554">
    <property type="entry name" value="MatE"/>
    <property type="match status" value="2"/>
</dbReference>
<dbReference type="InterPro" id="IPR052031">
    <property type="entry name" value="Membrane_Transporter-Flippase"/>
</dbReference>
<keyword evidence="9" id="KW-1185">Reference proteome</keyword>